<dbReference type="Gene3D" id="1.10.3720.10">
    <property type="entry name" value="MetI-like"/>
    <property type="match status" value="1"/>
</dbReference>
<dbReference type="PANTHER" id="PTHR42929">
    <property type="entry name" value="INNER MEMBRANE ABC TRANSPORTER PERMEASE PROTEIN YDCU-RELATED-RELATED"/>
    <property type="match status" value="1"/>
</dbReference>
<feature type="domain" description="ABC transmembrane type-1" evidence="9">
    <location>
        <begin position="190"/>
        <end position="398"/>
    </location>
</feature>
<keyword evidence="3 8" id="KW-0813">Transport</keyword>
<dbReference type="EMBL" id="JACDXX010000008">
    <property type="protein sequence ID" value="MCB5410410.1"/>
    <property type="molecule type" value="Genomic_DNA"/>
</dbReference>
<evidence type="ECO:0000256" key="4">
    <source>
        <dbReference type="ARBA" id="ARBA00022475"/>
    </source>
</evidence>
<dbReference type="SUPFAM" id="SSF161098">
    <property type="entry name" value="MetI-like"/>
    <property type="match status" value="1"/>
</dbReference>
<keyword evidence="11" id="KW-1185">Reference proteome</keyword>
<keyword evidence="7 8" id="KW-0472">Membrane</keyword>
<keyword evidence="6 8" id="KW-1133">Transmembrane helix</keyword>
<dbReference type="Pfam" id="PF00528">
    <property type="entry name" value="BPD_transp_1"/>
    <property type="match status" value="1"/>
</dbReference>
<feature type="transmembrane region" description="Helical" evidence="8">
    <location>
        <begin position="221"/>
        <end position="238"/>
    </location>
</feature>
<feature type="transmembrane region" description="Helical" evidence="8">
    <location>
        <begin position="338"/>
        <end position="357"/>
    </location>
</feature>
<evidence type="ECO:0000259" key="9">
    <source>
        <dbReference type="PROSITE" id="PS50928"/>
    </source>
</evidence>
<evidence type="ECO:0000256" key="6">
    <source>
        <dbReference type="ARBA" id="ARBA00022989"/>
    </source>
</evidence>
<evidence type="ECO:0000313" key="11">
    <source>
        <dbReference type="Proteomes" id="UP001198571"/>
    </source>
</evidence>
<dbReference type="InterPro" id="IPR000515">
    <property type="entry name" value="MetI-like"/>
</dbReference>
<accession>A0ABS8CLZ7</accession>
<gene>
    <name evidence="10" type="ORF">H0485_10400</name>
</gene>
<dbReference type="Proteomes" id="UP001198571">
    <property type="component" value="Unassembled WGS sequence"/>
</dbReference>
<evidence type="ECO:0000256" key="5">
    <source>
        <dbReference type="ARBA" id="ARBA00022692"/>
    </source>
</evidence>
<evidence type="ECO:0000256" key="2">
    <source>
        <dbReference type="ARBA" id="ARBA00007069"/>
    </source>
</evidence>
<protein>
    <submittedName>
        <fullName evidence="10">ABC transporter permease</fullName>
    </submittedName>
</protein>
<dbReference type="PROSITE" id="PS50928">
    <property type="entry name" value="ABC_TM1"/>
    <property type="match status" value="1"/>
</dbReference>
<dbReference type="InterPro" id="IPR035906">
    <property type="entry name" value="MetI-like_sf"/>
</dbReference>
<sequence length="410" mass="44284">MISAGGGKTEIAQQMKRANRRAGLRALALVAPLMALLTLVFLLPIGILFLRAVDNGNAAELLPRTAAILAEWDGISAPEEPFFAALAGDLQQAPKEKVAELAKQLNYTIPGMRSKFIATARHARSATAPFAAGMIETDPAWATPRYLTALQRAIPAVTDFYLLAALDLQRNESGAIGAVPEAEALNLEVLSRTFTVSLSVTLMCLLLGYPLAALMSRAKGFKASLLLILVLLPFWTSLLVRTSAWVVLLQSRGVVNTLLAWMGLIDPNAPLELIYNRIGVVIAMTHILLPFMILPIYSVMKSIPPVYTRAAASLGARPFATFWRVYLPMTMPGVSAGALLVFILALGYYITPALVGGPKDQMISYFIAYYANQVTNWGMAAALSAILVAAVLLLYVIYNRLVGIQKLRVG</sequence>
<proteinExistence type="inferred from homology"/>
<evidence type="ECO:0000256" key="8">
    <source>
        <dbReference type="RuleBase" id="RU363032"/>
    </source>
</evidence>
<evidence type="ECO:0000256" key="7">
    <source>
        <dbReference type="ARBA" id="ARBA00023136"/>
    </source>
</evidence>
<feature type="transmembrane region" description="Helical" evidence="8">
    <location>
        <begin position="377"/>
        <end position="398"/>
    </location>
</feature>
<keyword evidence="4" id="KW-1003">Cell membrane</keyword>
<comment type="similarity">
    <text evidence="2">Belongs to the binding-protein-dependent transport system permease family. CysTW subfamily.</text>
</comment>
<name>A0ABS8CLZ7_9RHOB</name>
<comment type="subcellular location">
    <subcellularLocation>
        <location evidence="1 8">Cell membrane</location>
        <topology evidence="1 8">Multi-pass membrane protein</topology>
    </subcellularLocation>
</comment>
<feature type="transmembrane region" description="Helical" evidence="8">
    <location>
        <begin position="277"/>
        <end position="300"/>
    </location>
</feature>
<comment type="caution">
    <text evidence="10">The sequence shown here is derived from an EMBL/GenBank/DDBJ whole genome shotgun (WGS) entry which is preliminary data.</text>
</comment>
<dbReference type="PANTHER" id="PTHR42929:SF5">
    <property type="entry name" value="ABC TRANSPORTER PERMEASE PROTEIN"/>
    <property type="match status" value="1"/>
</dbReference>
<evidence type="ECO:0000256" key="1">
    <source>
        <dbReference type="ARBA" id="ARBA00004651"/>
    </source>
</evidence>
<keyword evidence="5 8" id="KW-0812">Transmembrane</keyword>
<evidence type="ECO:0000256" key="3">
    <source>
        <dbReference type="ARBA" id="ARBA00022448"/>
    </source>
</evidence>
<dbReference type="CDD" id="cd06261">
    <property type="entry name" value="TM_PBP2"/>
    <property type="match status" value="1"/>
</dbReference>
<reference evidence="10 11" key="1">
    <citation type="submission" date="2020-07" db="EMBL/GenBank/DDBJ databases">
        <title>Pseudogemmobacter sp. nov., isolated from poultry manure in Taiwan.</title>
        <authorList>
            <person name="Lin S.-Y."/>
            <person name="Tang Y.-S."/>
            <person name="Young C.-C."/>
        </authorList>
    </citation>
    <scope>NUCLEOTIDE SEQUENCE [LARGE SCALE GENOMIC DNA]</scope>
    <source>
        <strain evidence="10 11">CC-YST710</strain>
    </source>
</reference>
<organism evidence="10 11">
    <name type="scientific">Pseudogemmobacter faecipullorum</name>
    <dbReference type="NCBI Taxonomy" id="2755041"/>
    <lineage>
        <taxon>Bacteria</taxon>
        <taxon>Pseudomonadati</taxon>
        <taxon>Pseudomonadota</taxon>
        <taxon>Alphaproteobacteria</taxon>
        <taxon>Rhodobacterales</taxon>
        <taxon>Paracoccaceae</taxon>
        <taxon>Pseudogemmobacter</taxon>
    </lineage>
</organism>
<feature type="transmembrane region" description="Helical" evidence="8">
    <location>
        <begin position="194"/>
        <end position="214"/>
    </location>
</feature>
<evidence type="ECO:0000313" key="10">
    <source>
        <dbReference type="EMBL" id="MCB5410410.1"/>
    </source>
</evidence>
<feature type="transmembrane region" description="Helical" evidence="8">
    <location>
        <begin position="26"/>
        <end position="50"/>
    </location>
</feature>